<name>R9GSZ1_9SPHI</name>
<dbReference type="PATRIC" id="fig|1150600.3.peg.1994"/>
<gene>
    <name evidence="10" type="ORF">ADIARSV_2019</name>
</gene>
<feature type="transmembrane region" description="Helical" evidence="7">
    <location>
        <begin position="300"/>
        <end position="321"/>
    </location>
</feature>
<reference evidence="10 11" key="1">
    <citation type="journal article" date="2013" name="Genome Announc.">
        <title>Draft Genome Sequence of Arcticibacter svalbardensis Strain MN12-7T, a Member of the Family Sphingobacteriaceae Isolated from an Arctic Soil Sample.</title>
        <authorList>
            <person name="Shivaji S."/>
            <person name="Ara S."/>
            <person name="Prasad S."/>
            <person name="Manasa B.P."/>
            <person name="Begum Z."/>
            <person name="Singh A."/>
            <person name="Kumar Pinnaka A."/>
        </authorList>
    </citation>
    <scope>NUCLEOTIDE SEQUENCE [LARGE SCALE GENOMIC DNA]</scope>
    <source>
        <strain evidence="10 11">MN12-7</strain>
    </source>
</reference>
<dbReference type="Pfam" id="PF02687">
    <property type="entry name" value="FtsX"/>
    <property type="match status" value="1"/>
</dbReference>
<dbReference type="GO" id="GO:0044874">
    <property type="term" value="P:lipoprotein localization to outer membrane"/>
    <property type="evidence" value="ECO:0007669"/>
    <property type="project" value="TreeGrafter"/>
</dbReference>
<keyword evidence="3" id="KW-1003">Cell membrane</keyword>
<keyword evidence="6 7" id="KW-0472">Membrane</keyword>
<evidence type="ECO:0000256" key="5">
    <source>
        <dbReference type="ARBA" id="ARBA00022989"/>
    </source>
</evidence>
<evidence type="ECO:0000259" key="8">
    <source>
        <dbReference type="Pfam" id="PF02687"/>
    </source>
</evidence>
<dbReference type="PANTHER" id="PTHR30489:SF0">
    <property type="entry name" value="LIPOPROTEIN-RELEASING SYSTEM TRANSMEMBRANE PROTEIN LOLE"/>
    <property type="match status" value="1"/>
</dbReference>
<evidence type="ECO:0000313" key="11">
    <source>
        <dbReference type="Proteomes" id="UP000014174"/>
    </source>
</evidence>
<dbReference type="AlphaFoldDB" id="R9GSZ1"/>
<evidence type="ECO:0000256" key="1">
    <source>
        <dbReference type="ARBA" id="ARBA00004651"/>
    </source>
</evidence>
<sequence>MRIAIIGIILGLAVMILSVAVVKGFKSEIREKVRGFSGDIIVMKYDLNASYENSPFIIKADSLQIMGKVPNVDYYQPYALKPGIINANNEMEGVILKGVDKNFHWDYFKNILISGHVIDFSDSVKAKGQILISKVIADRLQLKTGDDFLMYFVQEPLRKRKFSIVGIYDLGIEEVDRTYVIGDLSVIQRLNNWKQNEVGGYEIRVKNFDRIDQTSLNVSDALSFGLQAFSIKEYYTTIFQWLSLLDVNTQVILVLMLAVATINMISALLIIILERTNMIGILKALGCTNWAIQKIFLRNAAYLIGIGLLLGNIVGIGLGLFQSYTHFFKLDQASYYMSFVPVELDFPDIIMLNLGTLLICLLVLIIPSTLVSKISPTKAITFK</sequence>
<comment type="subcellular location">
    <subcellularLocation>
        <location evidence="1">Cell membrane</location>
        <topology evidence="1">Multi-pass membrane protein</topology>
    </subcellularLocation>
</comment>
<organism evidence="10 11">
    <name type="scientific">Arcticibacter svalbardensis MN12-7</name>
    <dbReference type="NCBI Taxonomy" id="1150600"/>
    <lineage>
        <taxon>Bacteria</taxon>
        <taxon>Pseudomonadati</taxon>
        <taxon>Bacteroidota</taxon>
        <taxon>Sphingobacteriia</taxon>
        <taxon>Sphingobacteriales</taxon>
        <taxon>Sphingobacteriaceae</taxon>
        <taxon>Arcticibacter</taxon>
    </lineage>
</organism>
<dbReference type="InterPro" id="IPR051447">
    <property type="entry name" value="Lipoprotein-release_system"/>
</dbReference>
<protein>
    <submittedName>
        <fullName evidence="10">ABC transporter, permease protein</fullName>
    </submittedName>
</protein>
<evidence type="ECO:0000256" key="3">
    <source>
        <dbReference type="ARBA" id="ARBA00022475"/>
    </source>
</evidence>
<feature type="domain" description="ABC3 transporter permease C-terminal" evidence="8">
    <location>
        <begin position="251"/>
        <end position="376"/>
    </location>
</feature>
<feature type="domain" description="MacB-like periplasmic core" evidence="9">
    <location>
        <begin position="3"/>
        <end position="214"/>
    </location>
</feature>
<accession>R9GSZ1</accession>
<dbReference type="STRING" id="1150600.ADIARSV_2019"/>
<proteinExistence type="inferred from homology"/>
<dbReference type="PANTHER" id="PTHR30489">
    <property type="entry name" value="LIPOPROTEIN-RELEASING SYSTEM TRANSMEMBRANE PROTEIN LOLE"/>
    <property type="match status" value="1"/>
</dbReference>
<dbReference type="InterPro" id="IPR025857">
    <property type="entry name" value="MacB_PCD"/>
</dbReference>
<dbReference type="InterPro" id="IPR003838">
    <property type="entry name" value="ABC3_permease_C"/>
</dbReference>
<keyword evidence="11" id="KW-1185">Reference proteome</keyword>
<dbReference type="eggNOG" id="COG4591">
    <property type="taxonomic scope" value="Bacteria"/>
</dbReference>
<comment type="similarity">
    <text evidence="2">Belongs to the ABC-4 integral membrane protein family. LolC/E subfamily.</text>
</comment>
<dbReference type="GO" id="GO:0098797">
    <property type="term" value="C:plasma membrane protein complex"/>
    <property type="evidence" value="ECO:0007669"/>
    <property type="project" value="TreeGrafter"/>
</dbReference>
<dbReference type="Pfam" id="PF12704">
    <property type="entry name" value="MacB_PCD"/>
    <property type="match status" value="1"/>
</dbReference>
<keyword evidence="4 7" id="KW-0812">Transmembrane</keyword>
<feature type="transmembrane region" description="Helical" evidence="7">
    <location>
        <begin position="251"/>
        <end position="273"/>
    </location>
</feature>
<dbReference type="EMBL" id="AQPN01000077">
    <property type="protein sequence ID" value="EOR94803.1"/>
    <property type="molecule type" value="Genomic_DNA"/>
</dbReference>
<keyword evidence="5 7" id="KW-1133">Transmembrane helix</keyword>
<dbReference type="Proteomes" id="UP000014174">
    <property type="component" value="Unassembled WGS sequence"/>
</dbReference>
<feature type="transmembrane region" description="Helical" evidence="7">
    <location>
        <begin position="349"/>
        <end position="371"/>
    </location>
</feature>
<evidence type="ECO:0000256" key="2">
    <source>
        <dbReference type="ARBA" id="ARBA00005236"/>
    </source>
</evidence>
<evidence type="ECO:0000256" key="6">
    <source>
        <dbReference type="ARBA" id="ARBA00023136"/>
    </source>
</evidence>
<comment type="caution">
    <text evidence="10">The sequence shown here is derived from an EMBL/GenBank/DDBJ whole genome shotgun (WGS) entry which is preliminary data.</text>
</comment>
<evidence type="ECO:0000256" key="4">
    <source>
        <dbReference type="ARBA" id="ARBA00022692"/>
    </source>
</evidence>
<evidence type="ECO:0000313" key="10">
    <source>
        <dbReference type="EMBL" id="EOR94803.1"/>
    </source>
</evidence>
<evidence type="ECO:0000259" key="9">
    <source>
        <dbReference type="Pfam" id="PF12704"/>
    </source>
</evidence>
<evidence type="ECO:0000256" key="7">
    <source>
        <dbReference type="SAM" id="Phobius"/>
    </source>
</evidence>